<evidence type="ECO:0000313" key="2">
    <source>
        <dbReference type="Proteomes" id="UP000249547"/>
    </source>
</evidence>
<protein>
    <submittedName>
        <fullName evidence="1">Uncharacterized protein</fullName>
    </submittedName>
</protein>
<keyword evidence="2" id="KW-1185">Reference proteome</keyword>
<proteinExistence type="predicted"/>
<organism evidence="1 2">
    <name type="scientific">Chitinophaga skermanii</name>
    <dbReference type="NCBI Taxonomy" id="331697"/>
    <lineage>
        <taxon>Bacteria</taxon>
        <taxon>Pseudomonadati</taxon>
        <taxon>Bacteroidota</taxon>
        <taxon>Chitinophagia</taxon>
        <taxon>Chitinophagales</taxon>
        <taxon>Chitinophagaceae</taxon>
        <taxon>Chitinophaga</taxon>
    </lineage>
</organism>
<accession>A0A327QZF4</accession>
<dbReference type="AlphaFoldDB" id="A0A327QZF4"/>
<sequence>MLVYGMVRGYEGTNILRYDMLLILSGFIPYLTQTAYPNPLSLHKFVLSNVDSTHPK</sequence>
<dbReference type="Proteomes" id="UP000249547">
    <property type="component" value="Unassembled WGS sequence"/>
</dbReference>
<name>A0A327QZF4_9BACT</name>
<evidence type="ECO:0000313" key="1">
    <source>
        <dbReference type="EMBL" id="RAJ08813.1"/>
    </source>
</evidence>
<dbReference type="EMBL" id="QLLL01000002">
    <property type="protein sequence ID" value="RAJ08813.1"/>
    <property type="molecule type" value="Genomic_DNA"/>
</dbReference>
<comment type="caution">
    <text evidence="1">The sequence shown here is derived from an EMBL/GenBank/DDBJ whole genome shotgun (WGS) entry which is preliminary data.</text>
</comment>
<reference evidence="1 2" key="1">
    <citation type="submission" date="2018-06" db="EMBL/GenBank/DDBJ databases">
        <title>Genomic Encyclopedia of Archaeal and Bacterial Type Strains, Phase II (KMG-II): from individual species to whole genera.</title>
        <authorList>
            <person name="Goeker M."/>
        </authorList>
    </citation>
    <scope>NUCLEOTIDE SEQUENCE [LARGE SCALE GENOMIC DNA]</scope>
    <source>
        <strain evidence="1 2">DSM 23857</strain>
    </source>
</reference>
<gene>
    <name evidence="1" type="ORF">LX64_01467</name>
</gene>